<evidence type="ECO:0000256" key="15">
    <source>
        <dbReference type="ARBA" id="ARBA00023221"/>
    </source>
</evidence>
<evidence type="ECO:0000313" key="20">
    <source>
        <dbReference type="Proteomes" id="UP000305647"/>
    </source>
</evidence>
<evidence type="ECO:0000256" key="6">
    <source>
        <dbReference type="ARBA" id="ARBA00022692"/>
    </source>
</evidence>
<keyword evidence="8" id="KW-0256">Endoplasmic reticulum</keyword>
<evidence type="ECO:0000313" key="19">
    <source>
        <dbReference type="EMBL" id="TIC27739.1"/>
    </source>
</evidence>
<dbReference type="InterPro" id="IPR053958">
    <property type="entry name" value="HMGCR/SNAP/NPC1-like_SSD"/>
</dbReference>
<feature type="transmembrane region" description="Helical" evidence="17">
    <location>
        <begin position="324"/>
        <end position="346"/>
    </location>
</feature>
<dbReference type="GO" id="GO:0032933">
    <property type="term" value="P:SREBP signaling pathway"/>
    <property type="evidence" value="ECO:0007669"/>
    <property type="project" value="InterPro"/>
</dbReference>
<dbReference type="Pfam" id="PF12349">
    <property type="entry name" value="Sterol-sensing"/>
    <property type="match status" value="1"/>
</dbReference>
<dbReference type="GO" id="GO:0000139">
    <property type="term" value="C:Golgi membrane"/>
    <property type="evidence" value="ECO:0007669"/>
    <property type="project" value="UniProtKB-SubCell"/>
</dbReference>
<keyword evidence="14" id="KW-0325">Glycoprotein</keyword>
<dbReference type="InterPro" id="IPR030225">
    <property type="entry name" value="SCAP"/>
</dbReference>
<feature type="transmembrane region" description="Helical" evidence="17">
    <location>
        <begin position="249"/>
        <end position="270"/>
    </location>
</feature>
<dbReference type="InterPro" id="IPR036322">
    <property type="entry name" value="WD40_repeat_dom_sf"/>
</dbReference>
<dbReference type="GO" id="GO:0008202">
    <property type="term" value="P:steroid metabolic process"/>
    <property type="evidence" value="ECO:0007669"/>
    <property type="project" value="UniProtKB-KW"/>
</dbReference>
<keyword evidence="13 17" id="KW-0472">Membrane</keyword>
<evidence type="ECO:0000259" key="18">
    <source>
        <dbReference type="PROSITE" id="PS50156"/>
    </source>
</evidence>
<comment type="caution">
    <text evidence="19">The sequence shown here is derived from an EMBL/GenBank/DDBJ whole genome shotgun (WGS) entry which is preliminary data.</text>
</comment>
<evidence type="ECO:0000256" key="7">
    <source>
        <dbReference type="ARBA" id="ARBA00022737"/>
    </source>
</evidence>
<keyword evidence="10" id="KW-0333">Golgi apparatus</keyword>
<dbReference type="InterPro" id="IPR000731">
    <property type="entry name" value="SSD"/>
</dbReference>
<evidence type="ECO:0000256" key="14">
    <source>
        <dbReference type="ARBA" id="ARBA00023180"/>
    </source>
</evidence>
<evidence type="ECO:0000256" key="1">
    <source>
        <dbReference type="ARBA" id="ARBA00004477"/>
    </source>
</evidence>
<dbReference type="GO" id="GO:0032934">
    <property type="term" value="F:sterol binding"/>
    <property type="evidence" value="ECO:0007669"/>
    <property type="project" value="InterPro"/>
</dbReference>
<evidence type="ECO:0000256" key="12">
    <source>
        <dbReference type="ARBA" id="ARBA00023121"/>
    </source>
</evidence>
<dbReference type="InterPro" id="IPR015943">
    <property type="entry name" value="WD40/YVTN_repeat-like_dom_sf"/>
</dbReference>
<dbReference type="GO" id="GO:0032936">
    <property type="term" value="C:SREBP-SCAP complex"/>
    <property type="evidence" value="ECO:0007669"/>
    <property type="project" value="TreeGrafter"/>
</dbReference>
<dbReference type="AlphaFoldDB" id="A0A4T0QSI4"/>
<evidence type="ECO:0000256" key="3">
    <source>
        <dbReference type="ARBA" id="ARBA00007410"/>
    </source>
</evidence>
<proteinExistence type="inferred from homology"/>
<dbReference type="PROSITE" id="PS50156">
    <property type="entry name" value="SSD"/>
    <property type="match status" value="1"/>
</dbReference>
<dbReference type="EMBL" id="SPRO01000052">
    <property type="protein sequence ID" value="TIC27739.1"/>
    <property type="molecule type" value="Genomic_DNA"/>
</dbReference>
<dbReference type="GO" id="GO:0045540">
    <property type="term" value="P:regulation of cholesterol biosynthetic process"/>
    <property type="evidence" value="ECO:0007669"/>
    <property type="project" value="TreeGrafter"/>
</dbReference>
<evidence type="ECO:0000256" key="10">
    <source>
        <dbReference type="ARBA" id="ARBA00023034"/>
    </source>
</evidence>
<accession>A0A4T0QSI4</accession>
<feature type="transmembrane region" description="Helical" evidence="17">
    <location>
        <begin position="219"/>
        <end position="237"/>
    </location>
</feature>
<evidence type="ECO:0000256" key="5">
    <source>
        <dbReference type="ARBA" id="ARBA00022574"/>
    </source>
</evidence>
<feature type="transmembrane region" description="Helical" evidence="17">
    <location>
        <begin position="29"/>
        <end position="52"/>
    </location>
</feature>
<keyword evidence="7" id="KW-0677">Repeat</keyword>
<keyword evidence="12" id="KW-0446">Lipid-binding</keyword>
<protein>
    <recommendedName>
        <fullName evidence="4">Sterol regulatory element-binding protein cleavage-activating protein</fullName>
    </recommendedName>
</protein>
<keyword evidence="11" id="KW-0443">Lipid metabolism</keyword>
<evidence type="ECO:0000256" key="11">
    <source>
        <dbReference type="ARBA" id="ARBA00023098"/>
    </source>
</evidence>
<dbReference type="GO" id="GO:0005789">
    <property type="term" value="C:endoplasmic reticulum membrane"/>
    <property type="evidence" value="ECO:0007669"/>
    <property type="project" value="UniProtKB-SubCell"/>
</dbReference>
<keyword evidence="6 17" id="KW-0812">Transmembrane</keyword>
<evidence type="ECO:0000256" key="9">
    <source>
        <dbReference type="ARBA" id="ARBA00022989"/>
    </source>
</evidence>
<comment type="similarity">
    <text evidence="3">Belongs to the WD repeat SCAP family.</text>
</comment>
<evidence type="ECO:0000256" key="13">
    <source>
        <dbReference type="ARBA" id="ARBA00023136"/>
    </source>
</evidence>
<evidence type="ECO:0000256" key="8">
    <source>
        <dbReference type="ARBA" id="ARBA00022824"/>
    </source>
</evidence>
<feature type="transmembrane region" description="Helical" evidence="17">
    <location>
        <begin position="282"/>
        <end position="304"/>
    </location>
</feature>
<evidence type="ECO:0000256" key="17">
    <source>
        <dbReference type="SAM" id="Phobius"/>
    </source>
</evidence>
<gene>
    <name evidence="19" type="ORF">E3Q10_03586</name>
</gene>
<name>A0A4T0QSI4_9BASI</name>
<evidence type="ECO:0000256" key="16">
    <source>
        <dbReference type="SAM" id="MobiDB-lite"/>
    </source>
</evidence>
<reference evidence="19 20" key="1">
    <citation type="submission" date="2019-03" db="EMBL/GenBank/DDBJ databases">
        <title>Sequencing 25 genomes of Wallemia mellicola.</title>
        <authorList>
            <person name="Gostincar C."/>
        </authorList>
    </citation>
    <scope>NUCLEOTIDE SEQUENCE [LARGE SCALE GENOMIC DNA]</scope>
    <source>
        <strain evidence="19 20">EXF-8738</strain>
    </source>
</reference>
<feature type="region of interest" description="Disordered" evidence="16">
    <location>
        <begin position="1040"/>
        <end position="1060"/>
    </location>
</feature>
<feature type="transmembrane region" description="Helical" evidence="17">
    <location>
        <begin position="509"/>
        <end position="536"/>
    </location>
</feature>
<keyword evidence="5" id="KW-0853">WD repeat</keyword>
<evidence type="ECO:0000256" key="4">
    <source>
        <dbReference type="ARBA" id="ARBA00019541"/>
    </source>
</evidence>
<dbReference type="PANTHER" id="PTHR46378:SF1">
    <property type="entry name" value="STEROL REGULATORY ELEMENT-BINDING PROTEIN CLEAVAGE-ACTIVATING PROTEIN"/>
    <property type="match status" value="1"/>
</dbReference>
<dbReference type="Proteomes" id="UP000305647">
    <property type="component" value="Unassembled WGS sequence"/>
</dbReference>
<dbReference type="Gene3D" id="2.130.10.10">
    <property type="entry name" value="YVTN repeat-like/Quinoprotein amine dehydrogenase"/>
    <property type="match status" value="1"/>
</dbReference>
<keyword evidence="15" id="KW-0753">Steroid metabolism</keyword>
<feature type="domain" description="SSD" evidence="18">
    <location>
        <begin position="220"/>
        <end position="378"/>
    </location>
</feature>
<comment type="subcellular location">
    <subcellularLocation>
        <location evidence="1">Endoplasmic reticulum membrane</location>
        <topology evidence="1">Multi-pass membrane protein</topology>
    </subcellularLocation>
    <subcellularLocation>
        <location evidence="2">Golgi apparatus membrane</location>
        <topology evidence="2">Multi-pass membrane protein</topology>
    </subcellularLocation>
</comment>
<keyword evidence="9 17" id="KW-1133">Transmembrane helix</keyword>
<evidence type="ECO:0000256" key="2">
    <source>
        <dbReference type="ARBA" id="ARBA00004653"/>
    </source>
</evidence>
<sequence>MLGEFSINVRKITKHLNYLQGVQCARNQVSTLLACGLAITALFYPAFGVLLWSKSGRQSSFWNILEENTLTNSNDFKSLEFSSIWDLDDAFKVELANVAPVDMIVERIISPFDQTYDALLEEINALSISRCIRSSADKECLILSPNSEKYNQSSYTLTHFQSHPYAISTILFQPSEDHDQWWSNTLSSTGEWSVEKGLSTRKTISVKLRDNLTESDWSSVPYIFGIAYALFIIYVSISVSRLNQVHSRFGLAITGIVQLCVSTIMSISLLELCGWRLRLLPWTVVPFVIVVVGVENMLTITRAIVSTSISLPVPERVGQGMAKVGPVIGMTVLSDLTLLGIAGYVIPGTIREFCIFASVVSVIDYFLQSTFFITVLSVDIQRLELSDLIHQGLQPLPPKDGSIDSKNAGDNSHPLVVATKAVWKARSTRNAIPSKPLIPLEAFRNRPTEPSNISSSLDNTIELLWSQLSTSNDPLNLRIQSPTFVTKFYSQYQMMDDQKYSRFSPRFRALFWILKIVVLPIGSSLIALYCLLLFLLKDKELHELQRSKLDAEQRKQEITQEKPRLHVEGYAQVVDRKADIAMVETSSKLLVYLTLLNDVVVHTNEQSYYLISSPKDKVTTVACNDNYVATGFSSGEIILWDLQSGYPELKELKRQVDVGHNNSVRSLKFVKKSKDYKESVPLRSPYMLSNEETEEALVAVFTKNWGLYWPTSTFEEFSMIGTTEDFENVSVISLENDRILWKRQMKTCQYIMSYDWPSRVVTLLTVVGEDVNSYDNFVDILKLNYQGSEKNLVVFQTPDGSVKLMEFGESTECEQIAELESLDKPILRTKLIQSAENDESVQQLFVVRNTQHKVYIDLVDIYFGDSCIDCGGTMSTTTTNVASTLVPSTANNATPMLLRNRSRKSGSGSGNGNIDGYPLANHGFSRRVSAADKRDDQPVYEVEEKSSQCVHTKSLMTLDARFNDFVVLPYEDSIVGLRKTSDGEWEVWILKLSTHPELETSKVTLKDSERVTSSFNISVNPSTKTPRLLSLLNDETTRQKAQQNNSDAILPATRHSQMQL</sequence>
<feature type="region of interest" description="Disordered" evidence="16">
    <location>
        <begin position="892"/>
        <end position="917"/>
    </location>
</feature>
<dbReference type="PANTHER" id="PTHR46378">
    <property type="entry name" value="STEROL REGULATORY ELEMENT-BINDING PROTEIN CLEAVAGE-ACTIVATING PROTEIN"/>
    <property type="match status" value="1"/>
</dbReference>
<organism evidence="19 20">
    <name type="scientific">Wallemia mellicola</name>
    <dbReference type="NCBI Taxonomy" id="1708541"/>
    <lineage>
        <taxon>Eukaryota</taxon>
        <taxon>Fungi</taxon>
        <taxon>Dikarya</taxon>
        <taxon>Basidiomycota</taxon>
        <taxon>Wallemiomycotina</taxon>
        <taxon>Wallemiomycetes</taxon>
        <taxon>Wallemiales</taxon>
        <taxon>Wallemiaceae</taxon>
        <taxon>Wallemia</taxon>
    </lineage>
</organism>
<dbReference type="SUPFAM" id="SSF50978">
    <property type="entry name" value="WD40 repeat-like"/>
    <property type="match status" value="1"/>
</dbReference>